<keyword evidence="3" id="KW-1185">Reference proteome</keyword>
<feature type="compositionally biased region" description="Polar residues" evidence="1">
    <location>
        <begin position="26"/>
        <end position="43"/>
    </location>
</feature>
<evidence type="ECO:0000313" key="2">
    <source>
        <dbReference type="EMBL" id="TRY75620.1"/>
    </source>
</evidence>
<evidence type="ECO:0000256" key="1">
    <source>
        <dbReference type="SAM" id="MobiDB-lite"/>
    </source>
</evidence>
<proteinExistence type="predicted"/>
<dbReference type="OMA" id="IQQQEQC"/>
<dbReference type="GO" id="GO:0005869">
    <property type="term" value="C:dynactin complex"/>
    <property type="evidence" value="ECO:0007669"/>
    <property type="project" value="InterPro"/>
</dbReference>
<feature type="region of interest" description="Disordered" evidence="1">
    <location>
        <begin position="20"/>
        <end position="52"/>
    </location>
</feature>
<dbReference type="OrthoDB" id="16729at2759"/>
<accession>A0A553PD64</accession>
<protein>
    <submittedName>
        <fullName evidence="2">Uncharacterized protein</fullName>
    </submittedName>
</protein>
<dbReference type="EMBL" id="VCGU01000005">
    <property type="protein sequence ID" value="TRY75620.1"/>
    <property type="molecule type" value="Genomic_DNA"/>
</dbReference>
<name>A0A553PD64_TIGCA</name>
<gene>
    <name evidence="2" type="ORF">TCAL_14595</name>
</gene>
<dbReference type="Pfam" id="PF07426">
    <property type="entry name" value="Dynactin_p22"/>
    <property type="match status" value="1"/>
</dbReference>
<dbReference type="PANTHER" id="PTHR28360">
    <property type="entry name" value="DYNACTIN SUBUNIT 3"/>
    <property type="match status" value="1"/>
</dbReference>
<dbReference type="Proteomes" id="UP000318571">
    <property type="component" value="Chromosome 2"/>
</dbReference>
<evidence type="ECO:0000313" key="3">
    <source>
        <dbReference type="Proteomes" id="UP000318571"/>
    </source>
</evidence>
<dbReference type="GO" id="GO:0061640">
    <property type="term" value="P:cytoskeleton-dependent cytokinesis"/>
    <property type="evidence" value="ECO:0007669"/>
    <property type="project" value="InterPro"/>
</dbReference>
<dbReference type="AlphaFoldDB" id="A0A553PD64"/>
<comment type="caution">
    <text evidence="2">The sequence shown here is derived from an EMBL/GenBank/DDBJ whole genome shotgun (WGS) entry which is preliminary data.</text>
</comment>
<dbReference type="InterPro" id="IPR009991">
    <property type="entry name" value="DCTN3"/>
</dbReference>
<dbReference type="PANTHER" id="PTHR28360:SF1">
    <property type="entry name" value="DYNACTIN SUBUNIT 3"/>
    <property type="match status" value="1"/>
</dbReference>
<sequence>MVVDLDVIEKRCERLETLVFGGSPAPSRQDTQPPTLGPSSASPVSGEPETGSALGRLSTLMAVSGSSVGSRDRIQPLLRRLPELETYLAPSFLDEEAHLSAAVKADLVLAHQGQLRTAAHTWERLRSARASLDASGPMAERLDPLQTRLRRVTLQHLAQDEGATEVERRTWDAIADYNRLMGTLSENFCLYDRTVSQRLE</sequence>
<reference evidence="2 3" key="1">
    <citation type="journal article" date="2018" name="Nat. Ecol. Evol.">
        <title>Genomic signatures of mitonuclear coevolution across populations of Tigriopus californicus.</title>
        <authorList>
            <person name="Barreto F.S."/>
            <person name="Watson E.T."/>
            <person name="Lima T.G."/>
            <person name="Willett C.S."/>
            <person name="Edmands S."/>
            <person name="Li W."/>
            <person name="Burton R.S."/>
        </authorList>
    </citation>
    <scope>NUCLEOTIDE SEQUENCE [LARGE SCALE GENOMIC DNA]</scope>
    <source>
        <strain evidence="2 3">San Diego</strain>
    </source>
</reference>
<dbReference type="STRING" id="6832.A0A553PD64"/>
<organism evidence="2 3">
    <name type="scientific">Tigriopus californicus</name>
    <name type="common">Marine copepod</name>
    <dbReference type="NCBI Taxonomy" id="6832"/>
    <lineage>
        <taxon>Eukaryota</taxon>
        <taxon>Metazoa</taxon>
        <taxon>Ecdysozoa</taxon>
        <taxon>Arthropoda</taxon>
        <taxon>Crustacea</taxon>
        <taxon>Multicrustacea</taxon>
        <taxon>Hexanauplia</taxon>
        <taxon>Copepoda</taxon>
        <taxon>Harpacticoida</taxon>
        <taxon>Harpacticidae</taxon>
        <taxon>Tigriopus</taxon>
    </lineage>
</organism>